<evidence type="ECO:0000313" key="1">
    <source>
        <dbReference type="EMBL" id="KAF8702052.1"/>
    </source>
</evidence>
<evidence type="ECO:0008006" key="3">
    <source>
        <dbReference type="Google" id="ProtNLM"/>
    </source>
</evidence>
<accession>A0A835BM62</accession>
<dbReference type="AlphaFoldDB" id="A0A835BM62"/>
<gene>
    <name evidence="1" type="ORF">HU200_033397</name>
</gene>
<dbReference type="Gramene" id="Dexi6B01G0011970.1">
    <property type="protein sequence ID" value="Dexi6B01G0011970.1:cds"/>
    <property type="gene ID" value="Dexi6B01G0011970"/>
</dbReference>
<comment type="caution">
    <text evidence="1">The sequence shown here is derived from an EMBL/GenBank/DDBJ whole genome shotgun (WGS) entry which is preliminary data.</text>
</comment>
<name>A0A835BM62_9POAL</name>
<protein>
    <recommendedName>
        <fullName evidence="3">Gag protein</fullName>
    </recommendedName>
</protein>
<dbReference type="OrthoDB" id="685757at2759"/>
<evidence type="ECO:0000313" key="2">
    <source>
        <dbReference type="Proteomes" id="UP000636709"/>
    </source>
</evidence>
<dbReference type="Proteomes" id="UP000636709">
    <property type="component" value="Unassembled WGS sequence"/>
</dbReference>
<dbReference type="EMBL" id="JACEFO010001795">
    <property type="protein sequence ID" value="KAF8702052.1"/>
    <property type="molecule type" value="Genomic_DNA"/>
</dbReference>
<keyword evidence="2" id="KW-1185">Reference proteome</keyword>
<reference evidence="1" key="1">
    <citation type="submission" date="2020-07" db="EMBL/GenBank/DDBJ databases">
        <title>Genome sequence and genetic diversity analysis of an under-domesticated orphan crop, white fonio (Digitaria exilis).</title>
        <authorList>
            <person name="Bennetzen J.L."/>
            <person name="Chen S."/>
            <person name="Ma X."/>
            <person name="Wang X."/>
            <person name="Yssel A.E.J."/>
            <person name="Chaluvadi S.R."/>
            <person name="Johnson M."/>
            <person name="Gangashetty P."/>
            <person name="Hamidou F."/>
            <person name="Sanogo M.D."/>
            <person name="Zwaenepoel A."/>
            <person name="Wallace J."/>
            <person name="Van De Peer Y."/>
            <person name="Van Deynze A."/>
        </authorList>
    </citation>
    <scope>NUCLEOTIDE SEQUENCE</scope>
    <source>
        <tissue evidence="1">Leaves</tissue>
    </source>
</reference>
<organism evidence="1 2">
    <name type="scientific">Digitaria exilis</name>
    <dbReference type="NCBI Taxonomy" id="1010633"/>
    <lineage>
        <taxon>Eukaryota</taxon>
        <taxon>Viridiplantae</taxon>
        <taxon>Streptophyta</taxon>
        <taxon>Embryophyta</taxon>
        <taxon>Tracheophyta</taxon>
        <taxon>Spermatophyta</taxon>
        <taxon>Magnoliopsida</taxon>
        <taxon>Liliopsida</taxon>
        <taxon>Poales</taxon>
        <taxon>Poaceae</taxon>
        <taxon>PACMAD clade</taxon>
        <taxon>Panicoideae</taxon>
        <taxon>Panicodae</taxon>
        <taxon>Paniceae</taxon>
        <taxon>Anthephorinae</taxon>
        <taxon>Digitaria</taxon>
    </lineage>
</organism>
<sequence>MATLPIKPLDGADGYLRWKESMLLRLHSVDVAHVLSDEPPAASAAAAKKWARDDAVCRGHILHALSDRIFPDYVRYGTGRALWEAVARTYDLEWTFDSYNPQLRSFRQDFRFEKGASFLEQLAHAEALAATSERSDTRLAHMICNKLPGDMATLIRYGGGGMSMKNIWETARFREELRIEAEDNKRREVEEARADHVLEVKAGHRHRHR</sequence>
<proteinExistence type="predicted"/>